<keyword evidence="2" id="KW-1185">Reference proteome</keyword>
<evidence type="ECO:0000313" key="2">
    <source>
        <dbReference type="Proteomes" id="UP000597668"/>
    </source>
</evidence>
<dbReference type="SUPFAM" id="SSF47413">
    <property type="entry name" value="lambda repressor-like DNA-binding domains"/>
    <property type="match status" value="1"/>
</dbReference>
<dbReference type="RefSeq" id="WP_186487843.1">
    <property type="nucleotide sequence ID" value="NZ_JACOGI010000001.1"/>
</dbReference>
<comment type="caution">
    <text evidence="1">The sequence shown here is derived from an EMBL/GenBank/DDBJ whole genome shotgun (WGS) entry which is preliminary data.</text>
</comment>
<gene>
    <name evidence="1" type="ORF">H8K20_06505</name>
</gene>
<sequence length="110" mass="12790">MKGKKYTLLQKEMRRQGITRKELSYELQLCESSVNNRMQGTIDWSTKEQYKVLDYLGVPHNELHLYFPPNGEAESTPAPIDDSLSPNEQFIIMAERCIQLARHYGREATL</sequence>
<dbReference type="GO" id="GO:0003677">
    <property type="term" value="F:DNA binding"/>
    <property type="evidence" value="ECO:0007669"/>
    <property type="project" value="InterPro"/>
</dbReference>
<dbReference type="EMBL" id="JACOGI010000001">
    <property type="protein sequence ID" value="MBC3516044.1"/>
    <property type="molecule type" value="Genomic_DNA"/>
</dbReference>
<dbReference type="Proteomes" id="UP000597668">
    <property type="component" value="Unassembled WGS sequence"/>
</dbReference>
<dbReference type="CDD" id="cd00093">
    <property type="entry name" value="HTH_XRE"/>
    <property type="match status" value="1"/>
</dbReference>
<dbReference type="AlphaFoldDB" id="A0A8J6ILT8"/>
<accession>A0A8J6ILT8</accession>
<name>A0A8J6ILT8_9FIRM</name>
<dbReference type="InterPro" id="IPR010982">
    <property type="entry name" value="Lambda_DNA-bd_dom_sf"/>
</dbReference>
<protein>
    <submittedName>
        <fullName evidence="1">Uncharacterized protein</fullName>
    </submittedName>
</protein>
<dbReference type="InterPro" id="IPR001387">
    <property type="entry name" value="Cro/C1-type_HTH"/>
</dbReference>
<organism evidence="1 2">
    <name type="scientific">Neobittarella massiliensis</name>
    <name type="common">ex Bilen et al. 2018</name>
    <dbReference type="NCBI Taxonomy" id="2041842"/>
    <lineage>
        <taxon>Bacteria</taxon>
        <taxon>Bacillati</taxon>
        <taxon>Bacillota</taxon>
        <taxon>Clostridia</taxon>
        <taxon>Eubacteriales</taxon>
        <taxon>Oscillospiraceae</taxon>
        <taxon>Neobittarella (ex Bilen et al. 2018)</taxon>
    </lineage>
</organism>
<proteinExistence type="predicted"/>
<evidence type="ECO:0000313" key="1">
    <source>
        <dbReference type="EMBL" id="MBC3516044.1"/>
    </source>
</evidence>
<reference evidence="1" key="1">
    <citation type="submission" date="2020-08" db="EMBL/GenBank/DDBJ databases">
        <authorList>
            <person name="Liu C."/>
            <person name="Sun Q."/>
        </authorList>
    </citation>
    <scope>NUCLEOTIDE SEQUENCE</scope>
    <source>
        <strain evidence="1">NSJ-65</strain>
    </source>
</reference>